<accession>A0A1G6MYJ6</accession>
<gene>
    <name evidence="1" type="ORF">SAMN04487864_11115</name>
</gene>
<dbReference type="AlphaFoldDB" id="A0A1G6MYJ6"/>
<dbReference type="Proteomes" id="UP000198943">
    <property type="component" value="Unassembled WGS sequence"/>
</dbReference>
<name>A0A1G6MYJ6_9FIRM</name>
<proteinExistence type="predicted"/>
<dbReference type="Pfam" id="PF05973">
    <property type="entry name" value="Gp49"/>
    <property type="match status" value="1"/>
</dbReference>
<organism evidence="1 2">
    <name type="scientific">Succiniclasticum ruminis</name>
    <dbReference type="NCBI Taxonomy" id="40841"/>
    <lineage>
        <taxon>Bacteria</taxon>
        <taxon>Bacillati</taxon>
        <taxon>Bacillota</taxon>
        <taxon>Negativicutes</taxon>
        <taxon>Acidaminococcales</taxon>
        <taxon>Acidaminococcaceae</taxon>
        <taxon>Succiniclasticum</taxon>
    </lineage>
</organism>
<dbReference type="InterPro" id="IPR009241">
    <property type="entry name" value="HigB-like"/>
</dbReference>
<dbReference type="EMBL" id="FMYW01000011">
    <property type="protein sequence ID" value="SDC59985.1"/>
    <property type="molecule type" value="Genomic_DNA"/>
</dbReference>
<keyword evidence="2" id="KW-1185">Reference proteome</keyword>
<reference evidence="2" key="1">
    <citation type="submission" date="2016-10" db="EMBL/GenBank/DDBJ databases">
        <authorList>
            <person name="Varghese N."/>
            <person name="Submissions S."/>
        </authorList>
    </citation>
    <scope>NUCLEOTIDE SEQUENCE [LARGE SCALE GENOMIC DNA]</scope>
    <source>
        <strain evidence="2">DSM 11005</strain>
    </source>
</reference>
<evidence type="ECO:0000313" key="2">
    <source>
        <dbReference type="Proteomes" id="UP000198943"/>
    </source>
</evidence>
<evidence type="ECO:0000313" key="1">
    <source>
        <dbReference type="EMBL" id="SDC59985.1"/>
    </source>
</evidence>
<sequence>MDSLEPKMRAKLIAMLLLLEEKGNALRKPYTESLGDGIFELRAIQGNNISRALFFFYFNQRIIVTNGFIKKQQKTPANEIQLAKERRLDFLRQEKNKA</sequence>
<protein>
    <submittedName>
        <fullName evidence="1">Phage-related protein</fullName>
    </submittedName>
</protein>
<dbReference type="RefSeq" id="WP_371126180.1">
    <property type="nucleotide sequence ID" value="NZ_FMYW01000011.1"/>
</dbReference>